<comment type="caution">
    <text evidence="12">The sequence shown here is derived from an EMBL/GenBank/DDBJ whole genome shotgun (WGS) entry which is preliminary data.</text>
</comment>
<evidence type="ECO:0000256" key="6">
    <source>
        <dbReference type="ARBA" id="ARBA00023277"/>
    </source>
</evidence>
<dbReference type="Pfam" id="PF00232">
    <property type="entry name" value="Glyco_hydro_1"/>
    <property type="match status" value="1"/>
</dbReference>
<keyword evidence="13" id="KW-1185">Reference proteome</keyword>
<comment type="similarity">
    <text evidence="2 11">Belongs to the glycosyl hydrolase 1 family.</text>
</comment>
<dbReference type="Proteomes" id="UP000619293">
    <property type="component" value="Unassembled WGS sequence"/>
</dbReference>
<dbReference type="PROSITE" id="PS00653">
    <property type="entry name" value="GLYCOSYL_HYDROL_F1_2"/>
    <property type="match status" value="1"/>
</dbReference>
<dbReference type="GO" id="GO:0008422">
    <property type="term" value="F:beta-glucosidase activity"/>
    <property type="evidence" value="ECO:0007669"/>
    <property type="project" value="UniProtKB-EC"/>
</dbReference>
<dbReference type="PANTHER" id="PTHR10353:SF36">
    <property type="entry name" value="LP05116P"/>
    <property type="match status" value="1"/>
</dbReference>
<sequence length="476" mass="51695">MTAPTETAPDRRHAPPEFPAGFRWGAATAAFQVEGALDADGRTPSVWDTFTSVPGRVDNGDRADLAVDHYRRYRDDVALMAQLGLNTYRFSVSWPRVQPDGRGAANSKGLDFYSRLVDELLANGIEPMLTLYHWDHPQVLQDAGGWADRDMTGRFADYTALVAARLGDRVPLWVTLNEPWCTAFLGHASGIHAPGIADDATTLTVAHHLNLAHGLGVQALRAALPRTAQVSVALNPAPVRTPVDTPENRDAVRRADALRNRIFLDPLLRGEYPADLIADTAHITDWGFVRDGDLATVTAPIDVLGVNYYTPLYVAAGPGPADPYNRWVGSDGLVHVAPADGPSTIHGVVDAGALRELLNRIRHDYGPVPIVIAENGVASADTVGPDGRVDDAGRVAYLHAHLAALHDAITDGVDVRGYVMWSLIDNFEWVYGYSQRFGLIHVDRDTQRRTIKNSGHWFRQVIAANALPPLDPPAAG</sequence>
<dbReference type="AlphaFoldDB" id="A0A8J3JZM4"/>
<keyword evidence="6" id="KW-0119">Carbohydrate metabolism</keyword>
<feature type="binding site" evidence="10">
    <location>
        <position position="32"/>
    </location>
    <ligand>
        <name>substrate</name>
    </ligand>
</feature>
<protein>
    <recommendedName>
        <fullName evidence="3 11">Beta-glucosidase</fullName>
        <ecNumber evidence="3 11">3.2.1.21</ecNumber>
    </recommendedName>
</protein>
<dbReference type="InterPro" id="IPR017853">
    <property type="entry name" value="GH"/>
</dbReference>
<dbReference type="FunFam" id="3.20.20.80:FF:000004">
    <property type="entry name" value="Beta-glucosidase 6-phospho-beta-glucosidase"/>
    <property type="match status" value="1"/>
</dbReference>
<dbReference type="SUPFAM" id="SSF51445">
    <property type="entry name" value="(Trans)glycosidases"/>
    <property type="match status" value="1"/>
</dbReference>
<evidence type="ECO:0000256" key="3">
    <source>
        <dbReference type="ARBA" id="ARBA00012744"/>
    </source>
</evidence>
<evidence type="ECO:0000256" key="9">
    <source>
        <dbReference type="PIRSR" id="PIRSR617736-1"/>
    </source>
</evidence>
<dbReference type="InterPro" id="IPR001360">
    <property type="entry name" value="Glyco_hydro_1"/>
</dbReference>
<evidence type="ECO:0000256" key="2">
    <source>
        <dbReference type="ARBA" id="ARBA00010838"/>
    </source>
</evidence>
<evidence type="ECO:0000256" key="5">
    <source>
        <dbReference type="ARBA" id="ARBA00023001"/>
    </source>
</evidence>
<evidence type="ECO:0000256" key="10">
    <source>
        <dbReference type="PIRSR" id="PIRSR617736-2"/>
    </source>
</evidence>
<feature type="binding site" evidence="10">
    <location>
        <position position="309"/>
    </location>
    <ligand>
        <name>substrate</name>
    </ligand>
</feature>
<keyword evidence="7 11" id="KW-0326">Glycosidase</keyword>
<name>A0A8J3JZM4_9ACTN</name>
<comment type="catalytic activity">
    <reaction evidence="1 11">
        <text>Hydrolysis of terminal, non-reducing beta-D-glucosyl residues with release of beta-D-glucose.</text>
        <dbReference type="EC" id="3.2.1.21"/>
    </reaction>
</comment>
<dbReference type="EC" id="3.2.1.21" evidence="3 11"/>
<keyword evidence="5" id="KW-0136">Cellulose degradation</keyword>
<dbReference type="GO" id="GO:0005829">
    <property type="term" value="C:cytosol"/>
    <property type="evidence" value="ECO:0007669"/>
    <property type="project" value="TreeGrafter"/>
</dbReference>
<dbReference type="EMBL" id="BONG01000019">
    <property type="protein sequence ID" value="GIF89963.1"/>
    <property type="molecule type" value="Genomic_DNA"/>
</dbReference>
<evidence type="ECO:0000313" key="13">
    <source>
        <dbReference type="Proteomes" id="UP000619293"/>
    </source>
</evidence>
<feature type="binding site" evidence="10">
    <location>
        <position position="133"/>
    </location>
    <ligand>
        <name>substrate</name>
    </ligand>
</feature>
<dbReference type="PANTHER" id="PTHR10353">
    <property type="entry name" value="GLYCOSYL HYDROLASE"/>
    <property type="match status" value="1"/>
</dbReference>
<dbReference type="InterPro" id="IPR033132">
    <property type="entry name" value="GH_1_N_CS"/>
</dbReference>
<dbReference type="GO" id="GO:0030245">
    <property type="term" value="P:cellulose catabolic process"/>
    <property type="evidence" value="ECO:0007669"/>
    <property type="project" value="UniProtKB-KW"/>
</dbReference>
<dbReference type="InterPro" id="IPR017736">
    <property type="entry name" value="Glyco_hydro_1_beta-glucosidase"/>
</dbReference>
<evidence type="ECO:0000256" key="4">
    <source>
        <dbReference type="ARBA" id="ARBA00022801"/>
    </source>
</evidence>
<feature type="binding site" evidence="10">
    <location>
        <position position="421"/>
    </location>
    <ligand>
        <name>substrate</name>
    </ligand>
</feature>
<feature type="active site" description="Nucleophile" evidence="9">
    <location>
        <position position="374"/>
    </location>
</feature>
<evidence type="ECO:0000256" key="11">
    <source>
        <dbReference type="RuleBase" id="RU361175"/>
    </source>
</evidence>
<proteinExistence type="inferred from homology"/>
<evidence type="ECO:0000313" key="12">
    <source>
        <dbReference type="EMBL" id="GIF89963.1"/>
    </source>
</evidence>
<dbReference type="Gene3D" id="3.20.20.80">
    <property type="entry name" value="Glycosidases"/>
    <property type="match status" value="1"/>
</dbReference>
<feature type="binding site" evidence="10">
    <location>
        <position position="177"/>
    </location>
    <ligand>
        <name>substrate</name>
    </ligand>
</feature>
<dbReference type="NCBIfam" id="TIGR03356">
    <property type="entry name" value="BGL"/>
    <property type="match status" value="1"/>
</dbReference>
<evidence type="ECO:0000256" key="7">
    <source>
        <dbReference type="ARBA" id="ARBA00023295"/>
    </source>
</evidence>
<reference evidence="12 13" key="1">
    <citation type="submission" date="2021-01" db="EMBL/GenBank/DDBJ databases">
        <title>Whole genome shotgun sequence of Catellatospora chokoriensis NBRC 107358.</title>
        <authorList>
            <person name="Komaki H."/>
            <person name="Tamura T."/>
        </authorList>
    </citation>
    <scope>NUCLEOTIDE SEQUENCE [LARGE SCALE GENOMIC DNA]</scope>
    <source>
        <strain evidence="12 13">NBRC 107358</strain>
    </source>
</reference>
<accession>A0A8J3JZM4</accession>
<evidence type="ECO:0000256" key="8">
    <source>
        <dbReference type="ARBA" id="ARBA00023326"/>
    </source>
</evidence>
<gene>
    <name evidence="12" type="ORF">Cch02nite_34070</name>
</gene>
<organism evidence="12 13">
    <name type="scientific">Catellatospora chokoriensis</name>
    <dbReference type="NCBI Taxonomy" id="310353"/>
    <lineage>
        <taxon>Bacteria</taxon>
        <taxon>Bacillati</taxon>
        <taxon>Actinomycetota</taxon>
        <taxon>Actinomycetes</taxon>
        <taxon>Micromonosporales</taxon>
        <taxon>Micromonosporaceae</taxon>
        <taxon>Catellatospora</taxon>
    </lineage>
</organism>
<feature type="binding site" evidence="10">
    <location>
        <begin position="428"/>
        <end position="429"/>
    </location>
    <ligand>
        <name>substrate</name>
    </ligand>
</feature>
<keyword evidence="4 11" id="KW-0378">Hydrolase</keyword>
<dbReference type="PRINTS" id="PR00131">
    <property type="entry name" value="GLHYDRLASE1"/>
</dbReference>
<keyword evidence="8" id="KW-0624">Polysaccharide degradation</keyword>
<evidence type="ECO:0000256" key="1">
    <source>
        <dbReference type="ARBA" id="ARBA00000448"/>
    </source>
</evidence>
<feature type="active site" description="Proton donor" evidence="9">
    <location>
        <position position="178"/>
    </location>
</feature>
<dbReference type="RefSeq" id="WP_191843245.1">
    <property type="nucleotide sequence ID" value="NZ_BAAALB010000023.1"/>
</dbReference>